<evidence type="ECO:0000313" key="3">
    <source>
        <dbReference type="Proteomes" id="UP000027866"/>
    </source>
</evidence>
<gene>
    <name evidence="2" type="ORF">EH32_00105</name>
</gene>
<evidence type="ECO:0000313" key="2">
    <source>
        <dbReference type="EMBL" id="KEO99265.1"/>
    </source>
</evidence>
<evidence type="ECO:0000256" key="1">
    <source>
        <dbReference type="SAM" id="SignalP"/>
    </source>
</evidence>
<dbReference type="AlphaFoldDB" id="A0A074N364"/>
<dbReference type="EMBL" id="JMIX01000001">
    <property type="protein sequence ID" value="KEO99265.1"/>
    <property type="molecule type" value="Genomic_DNA"/>
</dbReference>
<feature type="signal peptide" evidence="1">
    <location>
        <begin position="1"/>
        <end position="22"/>
    </location>
</feature>
<dbReference type="Proteomes" id="UP000027866">
    <property type="component" value="Unassembled WGS sequence"/>
</dbReference>
<proteinExistence type="predicted"/>
<dbReference type="RefSeq" id="WP_034900477.1">
    <property type="nucleotide sequence ID" value="NZ_CP017057.1"/>
</dbReference>
<sequence length="190" mass="19870">MKLAKLAFLATAMAATPIAASAQDVGDTIYGNDGNPIGTVTVTDEGTVTVDTGTYKAPLPRGAIAERAINDAGDMGFRVEATKQQIDGMMAQQVAQAKAAEEARKAELAKAEAEAMAKLAELLVVGAPIVTADEQPLGLVETIENEGEVIVVKVEEELISLPRNLMWVDEEGTIMARANYSDIMAAAHGG</sequence>
<dbReference type="KEGG" id="elq:Ga0102493_1171"/>
<accession>A0A074N364</accession>
<protein>
    <recommendedName>
        <fullName evidence="4">PRC-barrel domain-containing protein</fullName>
    </recommendedName>
</protein>
<name>A0A074N364_9SPHN</name>
<keyword evidence="3" id="KW-1185">Reference proteome</keyword>
<comment type="caution">
    <text evidence="2">The sequence shown here is derived from an EMBL/GenBank/DDBJ whole genome shotgun (WGS) entry which is preliminary data.</text>
</comment>
<evidence type="ECO:0008006" key="4">
    <source>
        <dbReference type="Google" id="ProtNLM"/>
    </source>
</evidence>
<organism evidence="2 3">
    <name type="scientific">Erythrobacter litoralis</name>
    <dbReference type="NCBI Taxonomy" id="39960"/>
    <lineage>
        <taxon>Bacteria</taxon>
        <taxon>Pseudomonadati</taxon>
        <taxon>Pseudomonadota</taxon>
        <taxon>Alphaproteobacteria</taxon>
        <taxon>Sphingomonadales</taxon>
        <taxon>Erythrobacteraceae</taxon>
        <taxon>Erythrobacter/Porphyrobacter group</taxon>
        <taxon>Erythrobacter</taxon>
    </lineage>
</organism>
<keyword evidence="1" id="KW-0732">Signal</keyword>
<reference evidence="2 3" key="1">
    <citation type="submission" date="2014-04" db="EMBL/GenBank/DDBJ databases">
        <title>A comprehensive comparison of genomes of Erythrobacter spp. Strains.</title>
        <authorList>
            <person name="Zheng Q."/>
        </authorList>
    </citation>
    <scope>NUCLEOTIDE SEQUENCE [LARGE SCALE GENOMIC DNA]</scope>
    <source>
        <strain evidence="2 3">DSM 8509</strain>
    </source>
</reference>
<dbReference type="PATRIC" id="fig|39960.10.peg.2321"/>
<feature type="chain" id="PRO_5001699567" description="PRC-barrel domain-containing protein" evidence="1">
    <location>
        <begin position="23"/>
        <end position="190"/>
    </location>
</feature>
<dbReference type="OrthoDB" id="7428500at2"/>